<evidence type="ECO:0000256" key="5">
    <source>
        <dbReference type="ARBA" id="ARBA00023136"/>
    </source>
</evidence>
<feature type="transmembrane region" description="Helical" evidence="7">
    <location>
        <begin position="21"/>
        <end position="41"/>
    </location>
</feature>
<feature type="transmembrane region" description="Helical" evidence="7">
    <location>
        <begin position="84"/>
        <end position="101"/>
    </location>
</feature>
<dbReference type="InterPro" id="IPR000045">
    <property type="entry name" value="Prepilin_IV_endopep_pep"/>
</dbReference>
<keyword evidence="3 7" id="KW-0812">Transmembrane</keyword>
<feature type="transmembrane region" description="Helical" evidence="7">
    <location>
        <begin position="53"/>
        <end position="72"/>
    </location>
</feature>
<dbReference type="Proteomes" id="UP000466535">
    <property type="component" value="Unassembled WGS sequence"/>
</dbReference>
<evidence type="ECO:0000256" key="4">
    <source>
        <dbReference type="ARBA" id="ARBA00022989"/>
    </source>
</evidence>
<dbReference type="Pfam" id="PF01478">
    <property type="entry name" value="Peptidase_A24"/>
    <property type="match status" value="1"/>
</dbReference>
<dbReference type="PANTHER" id="PTHR36506:SF1">
    <property type="entry name" value="PREFLAGELLIN PEPTIDASE"/>
    <property type="match status" value="1"/>
</dbReference>
<evidence type="ECO:0000256" key="7">
    <source>
        <dbReference type="SAM" id="Phobius"/>
    </source>
</evidence>
<evidence type="ECO:0000259" key="8">
    <source>
        <dbReference type="Pfam" id="PF01478"/>
    </source>
</evidence>
<dbReference type="GO" id="GO:0005886">
    <property type="term" value="C:plasma membrane"/>
    <property type="evidence" value="ECO:0007669"/>
    <property type="project" value="UniProtKB-SubCell"/>
</dbReference>
<dbReference type="EMBL" id="WUUT01000002">
    <property type="protein sequence ID" value="MXR51464.1"/>
    <property type="molecule type" value="Genomic_DNA"/>
</dbReference>
<gene>
    <name evidence="9" type="ORF">GRX03_07585</name>
</gene>
<dbReference type="PANTHER" id="PTHR36506">
    <property type="entry name" value="PREFLAGELLIN PEPTIDASE"/>
    <property type="match status" value="1"/>
</dbReference>
<organism evidence="9 10">
    <name type="scientific">Halovenus carboxidivorans</name>
    <dbReference type="NCBI Taxonomy" id="2692199"/>
    <lineage>
        <taxon>Archaea</taxon>
        <taxon>Methanobacteriati</taxon>
        <taxon>Methanobacteriota</taxon>
        <taxon>Stenosarchaea group</taxon>
        <taxon>Halobacteria</taxon>
        <taxon>Halobacteriales</taxon>
        <taxon>Haloarculaceae</taxon>
        <taxon>Halovenus</taxon>
    </lineage>
</organism>
<name>A0A6B0T0E3_9EURY</name>
<evidence type="ECO:0000313" key="10">
    <source>
        <dbReference type="Proteomes" id="UP000466535"/>
    </source>
</evidence>
<evidence type="ECO:0000313" key="9">
    <source>
        <dbReference type="EMBL" id="MXR51464.1"/>
    </source>
</evidence>
<feature type="domain" description="Prepilin type IV endopeptidase peptidase" evidence="8">
    <location>
        <begin position="3"/>
        <end position="112"/>
    </location>
</feature>
<dbReference type="Gene3D" id="1.20.120.1220">
    <property type="match status" value="1"/>
</dbReference>
<comment type="caution">
    <text evidence="9">The sequence shown here is derived from an EMBL/GenBank/DDBJ whole genome shotgun (WGS) entry which is preliminary data.</text>
</comment>
<keyword evidence="2" id="KW-1003">Cell membrane</keyword>
<dbReference type="GO" id="GO:0004190">
    <property type="term" value="F:aspartic-type endopeptidase activity"/>
    <property type="evidence" value="ECO:0007669"/>
    <property type="project" value="InterPro"/>
</dbReference>
<proteinExistence type="predicted"/>
<sequence>MPFFGYVAWRDIETRRVPNRTWIPLALLAVVLLVWELYAVTTGDVAAFRQRQFYIRVAISLGFIVPITYLFWLIGGFGGADAKAFFIIAVLFPTYPEYALAELGVGGALASLPVVETAIGVFSLTILSNTVLAGAAYPLVLAGKNAVTGYVSPGMFVAKPIRAEQAIEEYGTLLEFPDRRLIDDLSPSGLRSYFDWRRLDLDALRMYLQWRDLTLAELRENPDRYRDPATLPDEPNHPGDGMIETDGGEPTDANGSVPEPAEDQPAYDDPWGAEAFLDDIEGSAYGTTPEGLREGLDTLSSEEVVWLSPGIPFLVPLFFGLVISFTYGDMLFAVLGAIGFA</sequence>
<protein>
    <submittedName>
        <fullName evidence="9">Prepilin peptidase</fullName>
    </submittedName>
</protein>
<accession>A0A6B0T0E3</accession>
<comment type="subcellular location">
    <subcellularLocation>
        <location evidence="1">Cell membrane</location>
        <topology evidence="1">Multi-pass membrane protein</topology>
    </subcellularLocation>
</comment>
<feature type="transmembrane region" description="Helical" evidence="7">
    <location>
        <begin position="121"/>
        <end position="140"/>
    </location>
</feature>
<reference evidence="9 10" key="1">
    <citation type="submission" date="2019-12" db="EMBL/GenBank/DDBJ databases">
        <title>Isolation and characterization of three novel carbon monoxide-oxidizing members of Halobacteria from salione crusts and soils.</title>
        <authorList>
            <person name="Myers M.R."/>
            <person name="King G.M."/>
        </authorList>
    </citation>
    <scope>NUCLEOTIDE SEQUENCE [LARGE SCALE GENOMIC DNA]</scope>
    <source>
        <strain evidence="9 10">WSH3</strain>
    </source>
</reference>
<keyword evidence="5 7" id="KW-0472">Membrane</keyword>
<evidence type="ECO:0000256" key="3">
    <source>
        <dbReference type="ARBA" id="ARBA00022692"/>
    </source>
</evidence>
<evidence type="ECO:0000256" key="1">
    <source>
        <dbReference type="ARBA" id="ARBA00004651"/>
    </source>
</evidence>
<keyword evidence="10" id="KW-1185">Reference proteome</keyword>
<keyword evidence="4 7" id="KW-1133">Transmembrane helix</keyword>
<feature type="region of interest" description="Disordered" evidence="6">
    <location>
        <begin position="223"/>
        <end position="265"/>
    </location>
</feature>
<evidence type="ECO:0000256" key="2">
    <source>
        <dbReference type="ARBA" id="ARBA00022475"/>
    </source>
</evidence>
<dbReference type="InterPro" id="IPR052218">
    <property type="entry name" value="Preflagellin_Peptidase"/>
</dbReference>
<dbReference type="AlphaFoldDB" id="A0A6B0T0E3"/>
<evidence type="ECO:0000256" key="6">
    <source>
        <dbReference type="SAM" id="MobiDB-lite"/>
    </source>
</evidence>